<dbReference type="Gene3D" id="3.60.40.10">
    <property type="entry name" value="PPM-type phosphatase domain"/>
    <property type="match status" value="1"/>
</dbReference>
<gene>
    <name evidence="2" type="ORF">FPZ12_042960</name>
</gene>
<dbReference type="EMBL" id="VMNW02000137">
    <property type="protein sequence ID" value="KAA9149620.1"/>
    <property type="molecule type" value="Genomic_DNA"/>
</dbReference>
<dbReference type="InterPro" id="IPR036457">
    <property type="entry name" value="PPM-type-like_dom_sf"/>
</dbReference>
<dbReference type="CDD" id="cd00143">
    <property type="entry name" value="PP2Cc"/>
    <property type="match status" value="1"/>
</dbReference>
<evidence type="ECO:0000313" key="3">
    <source>
        <dbReference type="Proteomes" id="UP000319769"/>
    </source>
</evidence>
<feature type="domain" description="PPM-type phosphatase" evidence="1">
    <location>
        <begin position="78"/>
        <end position="320"/>
    </location>
</feature>
<dbReference type="RefSeq" id="WP_144759000.1">
    <property type="nucleotide sequence ID" value="NZ_VMNW02000137.1"/>
</dbReference>
<dbReference type="InterPro" id="IPR015655">
    <property type="entry name" value="PP2C"/>
</dbReference>
<dbReference type="PROSITE" id="PS51746">
    <property type="entry name" value="PPM_2"/>
    <property type="match status" value="1"/>
</dbReference>
<dbReference type="InterPro" id="IPR025874">
    <property type="entry name" value="DZR"/>
</dbReference>
<protein>
    <submittedName>
        <fullName evidence="2">Serine/threonine protein phosphatase</fullName>
    </submittedName>
</protein>
<dbReference type="SMART" id="SM00331">
    <property type="entry name" value="PP2C_SIG"/>
    <property type="match status" value="1"/>
</dbReference>
<dbReference type="SMART" id="SM00332">
    <property type="entry name" value="PP2Cc"/>
    <property type="match status" value="1"/>
</dbReference>
<dbReference type="AlphaFoldDB" id="A0A5N0ULV4"/>
<dbReference type="SUPFAM" id="SSF81606">
    <property type="entry name" value="PP2C-like"/>
    <property type="match status" value="1"/>
</dbReference>
<dbReference type="Proteomes" id="UP000319769">
    <property type="component" value="Unassembled WGS sequence"/>
</dbReference>
<evidence type="ECO:0000259" key="1">
    <source>
        <dbReference type="PROSITE" id="PS51746"/>
    </source>
</evidence>
<reference evidence="2" key="1">
    <citation type="submission" date="2019-09" db="EMBL/GenBank/DDBJ databases">
        <authorList>
            <person name="Teo W.F.A."/>
            <person name="Duangmal K."/>
        </authorList>
    </citation>
    <scope>NUCLEOTIDE SEQUENCE [LARGE SCALE GENOMIC DNA]</scope>
    <source>
        <strain evidence="2">K81G1</strain>
    </source>
</reference>
<dbReference type="GO" id="GO:0004722">
    <property type="term" value="F:protein serine/threonine phosphatase activity"/>
    <property type="evidence" value="ECO:0007669"/>
    <property type="project" value="InterPro"/>
</dbReference>
<dbReference type="PANTHER" id="PTHR47992">
    <property type="entry name" value="PROTEIN PHOSPHATASE"/>
    <property type="match status" value="1"/>
</dbReference>
<name>A0A5N0ULV4_9PSEU</name>
<dbReference type="Pfam" id="PF13672">
    <property type="entry name" value="PP2C_2"/>
    <property type="match status" value="1"/>
</dbReference>
<proteinExistence type="predicted"/>
<organism evidence="2 3">
    <name type="scientific">Amycolatopsis acidicola</name>
    <dbReference type="NCBI Taxonomy" id="2596893"/>
    <lineage>
        <taxon>Bacteria</taxon>
        <taxon>Bacillati</taxon>
        <taxon>Actinomycetota</taxon>
        <taxon>Actinomycetes</taxon>
        <taxon>Pseudonocardiales</taxon>
        <taxon>Pseudonocardiaceae</taxon>
        <taxon>Amycolatopsis</taxon>
    </lineage>
</organism>
<sequence>MAAPRCPDCGEETGPGFRFCENCGAALWLRRTPEGGPRGLVRPGCVACGETVSEDGFCEQCGRAQPVGRDRMEFDLGFVAGVSDRGRVRVRNEDSMAFATLGPKNAPEQVVAVVCDGVGSTERADEASQAAVDAALTTFAASLEAGRDAYESTVDAVAAAFRAVRRLAEPDPQGLSPSCTFVSAVVTAEEVTVGWIGDSRAYWLSGGTSRQLTTDDTLHAQLVAAGVPEEEAAAEPNALALVRWIGADAQERLPNVLTLPAGPPGTLVLCSDGLWNYLPTAESIAAKTPDAPPLAVAAELTATASAAGGGDNITVVVVPHPFDHSGSDHE</sequence>
<comment type="caution">
    <text evidence="2">The sequence shown here is derived from an EMBL/GenBank/DDBJ whole genome shotgun (WGS) entry which is preliminary data.</text>
</comment>
<keyword evidence="3" id="KW-1185">Reference proteome</keyword>
<dbReference type="InterPro" id="IPR001932">
    <property type="entry name" value="PPM-type_phosphatase-like_dom"/>
</dbReference>
<evidence type="ECO:0000313" key="2">
    <source>
        <dbReference type="EMBL" id="KAA9149620.1"/>
    </source>
</evidence>
<dbReference type="OrthoDB" id="9801841at2"/>
<dbReference type="Pfam" id="PF12773">
    <property type="entry name" value="DZR"/>
    <property type="match status" value="1"/>
</dbReference>
<accession>A0A5N0ULV4</accession>